<dbReference type="EMBL" id="CP063450">
    <property type="protein sequence ID" value="QOV98163.1"/>
    <property type="molecule type" value="Genomic_DNA"/>
</dbReference>
<proteinExistence type="predicted"/>
<gene>
    <name evidence="2" type="ORF">INP59_20170</name>
</gene>
<keyword evidence="3" id="KW-1185">Reference proteome</keyword>
<dbReference type="Proteomes" id="UP000593818">
    <property type="component" value="Chromosome"/>
</dbReference>
<feature type="region of interest" description="Disordered" evidence="1">
    <location>
        <begin position="30"/>
        <end position="52"/>
    </location>
</feature>
<sequence length="52" mass="5370">MSICIAGTPQHSTATPGSTEWIKAHLARMDDGAGSASPSEDVATESVVDARR</sequence>
<accession>A0A7M2XL63</accession>
<dbReference type="AlphaFoldDB" id="A0A7M2XL63"/>
<evidence type="ECO:0000313" key="3">
    <source>
        <dbReference type="Proteomes" id="UP000593818"/>
    </source>
</evidence>
<protein>
    <submittedName>
        <fullName evidence="2">Uncharacterized protein</fullName>
    </submittedName>
</protein>
<evidence type="ECO:0000256" key="1">
    <source>
        <dbReference type="SAM" id="MobiDB-lite"/>
    </source>
</evidence>
<dbReference type="RefSeq" id="WP_153811627.1">
    <property type="nucleotide sequence ID" value="NZ_CP040719.1"/>
</dbReference>
<reference evidence="2 3" key="1">
    <citation type="submission" date="2020-10" db="EMBL/GenBank/DDBJ databases">
        <title>Whole genome sequence of oil-degrading bacteria Rhodococcus pyridinivorans strain 5Ap.</title>
        <authorList>
            <person name="Akhremchuk A.E."/>
            <person name="Valentovich L.N."/>
            <person name="Charniauskaya M.I."/>
            <person name="Bukliarevich H.A."/>
            <person name="Titok M.A."/>
        </authorList>
    </citation>
    <scope>NUCLEOTIDE SEQUENCE [LARGE SCALE GENOMIC DNA]</scope>
    <source>
        <strain evidence="2 3">5Ap</strain>
    </source>
</reference>
<name>A0A7M2XL63_9NOCA</name>
<organism evidence="2 3">
    <name type="scientific">Rhodococcus pyridinivorans</name>
    <dbReference type="NCBI Taxonomy" id="103816"/>
    <lineage>
        <taxon>Bacteria</taxon>
        <taxon>Bacillati</taxon>
        <taxon>Actinomycetota</taxon>
        <taxon>Actinomycetes</taxon>
        <taxon>Mycobacteriales</taxon>
        <taxon>Nocardiaceae</taxon>
        <taxon>Rhodococcus</taxon>
    </lineage>
</organism>
<evidence type="ECO:0000313" key="2">
    <source>
        <dbReference type="EMBL" id="QOV98163.1"/>
    </source>
</evidence>